<comment type="cofactor">
    <cofactor evidence="4">
        <name>Mg(2+)</name>
        <dbReference type="ChEBI" id="CHEBI:18420"/>
    </cofactor>
    <text evidence="4">Binds 1 Mg(2+) ion per subunit.</text>
</comment>
<dbReference type="GO" id="GO:0006891">
    <property type="term" value="P:intra-Golgi vesicle-mediated transport"/>
    <property type="evidence" value="ECO:0007669"/>
    <property type="project" value="TreeGrafter"/>
</dbReference>
<dbReference type="Gene3D" id="1.10.8.60">
    <property type="match status" value="1"/>
</dbReference>
<dbReference type="EC" id="3.6.4.6" evidence="4"/>
<dbReference type="GO" id="GO:0043001">
    <property type="term" value="P:Golgi to plasma membrane protein transport"/>
    <property type="evidence" value="ECO:0007669"/>
    <property type="project" value="TreeGrafter"/>
</dbReference>
<keyword evidence="4" id="KW-0460">Magnesium</keyword>
<comment type="function">
    <text evidence="4">Required for vesicle-mediated transport. Catalyzes the fusion of transport vesicles within the Golgi cisternae. Is also required for transport from the endoplasmic reticulum to the Golgi stack. Seems to function as a fusion protein required for the delivery of cargo proteins to all compartments of the Golgi stack independent of vesicle origin.</text>
</comment>
<keyword evidence="3 4" id="KW-0067">ATP-binding</keyword>
<dbReference type="GO" id="GO:0035494">
    <property type="term" value="P:SNARE complex disassembly"/>
    <property type="evidence" value="ECO:0007669"/>
    <property type="project" value="InterPro"/>
</dbReference>
<dbReference type="PANTHER" id="PTHR23078">
    <property type="entry name" value="VESICULAR-FUSION PROTEIN NSF"/>
    <property type="match status" value="1"/>
</dbReference>
<keyword evidence="4" id="KW-0931">ER-Golgi transport</keyword>
<evidence type="ECO:0000256" key="4">
    <source>
        <dbReference type="RuleBase" id="RU367045"/>
    </source>
</evidence>
<keyword evidence="4" id="KW-0963">Cytoplasm</keyword>
<keyword evidence="4" id="KW-0479">Metal-binding</keyword>
<evidence type="ECO:0000313" key="7">
    <source>
        <dbReference type="EMBL" id="TYI32313.1"/>
    </source>
</evidence>
<reference evidence="7 8" key="1">
    <citation type="submission" date="2019-07" db="EMBL/GenBank/DDBJ databases">
        <title>WGS assembly of Gossypium tomentosum.</title>
        <authorList>
            <person name="Chen Z.J."/>
            <person name="Sreedasyam A."/>
            <person name="Ando A."/>
            <person name="Song Q."/>
            <person name="De L."/>
            <person name="Hulse-Kemp A."/>
            <person name="Ding M."/>
            <person name="Ye W."/>
            <person name="Kirkbride R."/>
            <person name="Jenkins J."/>
            <person name="Plott C."/>
            <person name="Lovell J."/>
            <person name="Lin Y.-M."/>
            <person name="Vaughn R."/>
            <person name="Liu B."/>
            <person name="Li W."/>
            <person name="Simpson S."/>
            <person name="Scheffler B."/>
            <person name="Saski C."/>
            <person name="Grover C."/>
            <person name="Hu G."/>
            <person name="Conover J."/>
            <person name="Carlson J."/>
            <person name="Shu S."/>
            <person name="Boston L."/>
            <person name="Williams M."/>
            <person name="Peterson D."/>
            <person name="Mcgee K."/>
            <person name="Jones D."/>
            <person name="Wendel J."/>
            <person name="Stelly D."/>
            <person name="Grimwood J."/>
            <person name="Schmutz J."/>
        </authorList>
    </citation>
    <scope>NUCLEOTIDE SEQUENCE [LARGE SCALE GENOMIC DNA]</scope>
    <source>
        <strain evidence="7">7179.01</strain>
    </source>
</reference>
<evidence type="ECO:0000256" key="3">
    <source>
        <dbReference type="ARBA" id="ARBA00022840"/>
    </source>
</evidence>
<feature type="domain" description="ATPase AAA-type core" evidence="6">
    <location>
        <begin position="14"/>
        <end position="74"/>
    </location>
</feature>
<dbReference type="Pfam" id="PF00004">
    <property type="entry name" value="AAA"/>
    <property type="match status" value="1"/>
</dbReference>
<proteinExistence type="inferred from homology"/>
<evidence type="ECO:0000256" key="5">
    <source>
        <dbReference type="SAM" id="MobiDB-lite"/>
    </source>
</evidence>
<organism evidence="7 8">
    <name type="scientific">Gossypium tomentosum</name>
    <name type="common">Hawaiian cotton</name>
    <name type="synonym">Gossypium sandvicense</name>
    <dbReference type="NCBI Taxonomy" id="34277"/>
    <lineage>
        <taxon>Eukaryota</taxon>
        <taxon>Viridiplantae</taxon>
        <taxon>Streptophyta</taxon>
        <taxon>Embryophyta</taxon>
        <taxon>Tracheophyta</taxon>
        <taxon>Spermatophyta</taxon>
        <taxon>Magnoliopsida</taxon>
        <taxon>eudicotyledons</taxon>
        <taxon>Gunneridae</taxon>
        <taxon>Pentapetalae</taxon>
        <taxon>rosids</taxon>
        <taxon>malvids</taxon>
        <taxon>Malvales</taxon>
        <taxon>Malvaceae</taxon>
        <taxon>Malvoideae</taxon>
        <taxon>Gossypium</taxon>
    </lineage>
</organism>
<evidence type="ECO:0000256" key="2">
    <source>
        <dbReference type="ARBA" id="ARBA00022741"/>
    </source>
</evidence>
<dbReference type="InterPro" id="IPR039812">
    <property type="entry name" value="Vesicle-fus_ATPase"/>
</dbReference>
<protein>
    <recommendedName>
        <fullName evidence="4">Vesicle-fusing ATPase</fullName>
        <ecNumber evidence="4">3.6.4.6</ecNumber>
    </recommendedName>
</protein>
<keyword evidence="8" id="KW-1185">Reference proteome</keyword>
<comment type="similarity">
    <text evidence="1 4">Belongs to the AAA ATPase family.</text>
</comment>
<feature type="region of interest" description="Disordered" evidence="5">
    <location>
        <begin position="1"/>
        <end position="24"/>
    </location>
</feature>
<keyword evidence="2 4" id="KW-0547">Nucleotide-binding</keyword>
<dbReference type="SUPFAM" id="SSF52540">
    <property type="entry name" value="P-loop containing nucleoside triphosphate hydrolases"/>
    <property type="match status" value="1"/>
</dbReference>
<keyword evidence="4" id="KW-0813">Transport</keyword>
<keyword evidence="4" id="KW-0378">Hydrolase</keyword>
<gene>
    <name evidence="7" type="ORF">ES332_A04G051100v1</name>
</gene>
<dbReference type="PANTHER" id="PTHR23078:SF3">
    <property type="entry name" value="VESICLE-FUSING ATPASE"/>
    <property type="match status" value="1"/>
</dbReference>
<comment type="subcellular location">
    <subcellularLocation>
        <location evidence="4">Cytoplasm</location>
    </subcellularLocation>
</comment>
<dbReference type="Proteomes" id="UP000322667">
    <property type="component" value="Chromosome A04"/>
</dbReference>
<comment type="catalytic activity">
    <reaction evidence="4">
        <text>ATP + H2O = ADP + phosphate + H(+)</text>
        <dbReference type="Rhea" id="RHEA:13065"/>
        <dbReference type="ChEBI" id="CHEBI:15377"/>
        <dbReference type="ChEBI" id="CHEBI:15378"/>
        <dbReference type="ChEBI" id="CHEBI:30616"/>
        <dbReference type="ChEBI" id="CHEBI:43474"/>
        <dbReference type="ChEBI" id="CHEBI:456216"/>
        <dbReference type="EC" id="3.6.4.6"/>
    </reaction>
</comment>
<dbReference type="Gene3D" id="3.40.50.300">
    <property type="entry name" value="P-loop containing nucleotide triphosphate hydrolases"/>
    <property type="match status" value="1"/>
</dbReference>
<evidence type="ECO:0000313" key="8">
    <source>
        <dbReference type="Proteomes" id="UP000322667"/>
    </source>
</evidence>
<dbReference type="InterPro" id="IPR027417">
    <property type="entry name" value="P-loop_NTPase"/>
</dbReference>
<sequence length="102" mass="11284">MAGSNEINLNECKSRGSTRDGTGVHDSIVNQLLTKIDGVESLNNVLLSGMTNRNDLLDEALLRPGRLEVQVEISLPDENGRLQILQIHTNKMKENSEFFSCS</sequence>
<dbReference type="GO" id="GO:0005524">
    <property type="term" value="F:ATP binding"/>
    <property type="evidence" value="ECO:0007669"/>
    <property type="project" value="UniProtKB-UniRule"/>
</dbReference>
<name>A0A5D2QVV1_GOSTO</name>
<dbReference type="InterPro" id="IPR003959">
    <property type="entry name" value="ATPase_AAA_core"/>
</dbReference>
<accession>A0A5D2QVV1</accession>
<evidence type="ECO:0000256" key="1">
    <source>
        <dbReference type="ARBA" id="ARBA00006914"/>
    </source>
</evidence>
<dbReference type="GO" id="GO:0046872">
    <property type="term" value="F:metal ion binding"/>
    <property type="evidence" value="ECO:0007669"/>
    <property type="project" value="UniProtKB-UniRule"/>
</dbReference>
<dbReference type="GO" id="GO:0005795">
    <property type="term" value="C:Golgi stack"/>
    <property type="evidence" value="ECO:0007669"/>
    <property type="project" value="TreeGrafter"/>
</dbReference>
<keyword evidence="4" id="KW-0653">Protein transport</keyword>
<dbReference type="EMBL" id="CM017613">
    <property type="protein sequence ID" value="TYI32313.1"/>
    <property type="molecule type" value="Genomic_DNA"/>
</dbReference>
<dbReference type="GO" id="GO:0016887">
    <property type="term" value="F:ATP hydrolysis activity"/>
    <property type="evidence" value="ECO:0007669"/>
    <property type="project" value="InterPro"/>
</dbReference>
<dbReference type="AlphaFoldDB" id="A0A5D2QVV1"/>
<evidence type="ECO:0000259" key="6">
    <source>
        <dbReference type="Pfam" id="PF00004"/>
    </source>
</evidence>